<evidence type="ECO:0000256" key="2">
    <source>
        <dbReference type="ARBA" id="ARBA00022801"/>
    </source>
</evidence>
<evidence type="ECO:0000259" key="3">
    <source>
        <dbReference type="Pfam" id="PF00561"/>
    </source>
</evidence>
<proteinExistence type="inferred from homology"/>
<dbReference type="AlphaFoldDB" id="A0A4R4TCD6"/>
<dbReference type="PRINTS" id="PR00793">
    <property type="entry name" value="PROAMNOPTASE"/>
</dbReference>
<dbReference type="EMBL" id="SMKI01000117">
    <property type="protein sequence ID" value="TDC75168.1"/>
    <property type="molecule type" value="Genomic_DNA"/>
</dbReference>
<dbReference type="Pfam" id="PF00561">
    <property type="entry name" value="Abhydrolase_1"/>
    <property type="match status" value="1"/>
</dbReference>
<feature type="domain" description="AB hydrolase-1" evidence="3">
    <location>
        <begin position="53"/>
        <end position="206"/>
    </location>
</feature>
<sequence>MTTRLAPGYCLGGLWITEHRVTAPLDWSAPDERTVEVFAREVVDPERRHEELPLLLFLQGGPGGRSPRPLDRSGWLGEALAHYRVVLLDQRGTGRSSPVDGTVLTALGSGAAGAAHLAHFRADSIVADAEHLRRTVYGGRRWATLGQSYGGFVTLTYLSRAPEALTACYVTGGLPGLPPDPAEVYRRTYPRVAARNREFYRRHPADADLAAAVADRLAADDVRLPDGDRLTVHRFQTLGIDFGMKPGIDRLHWLLEDAFAAPGRLSDTFLEQVMTRTSSAGNPLFWTLQESIYGQGTDAATGWAAQRERANHPEFAPDARPLFFTGEMAYPWMTTEIRALRPFHAACEALAARTDWPPLYDPDRLAANEVPVAAAVYHDDMFVDAGLQLATAARVGNAQVWITNEHEHDGLASGRVLTRLRELVRDRGGERR</sequence>
<keyword evidence="5" id="KW-1185">Reference proteome</keyword>
<dbReference type="OrthoDB" id="9796770at2"/>
<evidence type="ECO:0000313" key="5">
    <source>
        <dbReference type="Proteomes" id="UP000295345"/>
    </source>
</evidence>
<dbReference type="GO" id="GO:0004177">
    <property type="term" value="F:aminopeptidase activity"/>
    <property type="evidence" value="ECO:0007669"/>
    <property type="project" value="UniProtKB-EC"/>
</dbReference>
<dbReference type="Proteomes" id="UP000295345">
    <property type="component" value="Unassembled WGS sequence"/>
</dbReference>
<organism evidence="4 5">
    <name type="scientific">Streptomyces hainanensis</name>
    <dbReference type="NCBI Taxonomy" id="402648"/>
    <lineage>
        <taxon>Bacteria</taxon>
        <taxon>Bacillati</taxon>
        <taxon>Actinomycetota</taxon>
        <taxon>Actinomycetes</taxon>
        <taxon>Kitasatosporales</taxon>
        <taxon>Streptomycetaceae</taxon>
        <taxon>Streptomyces</taxon>
    </lineage>
</organism>
<dbReference type="InterPro" id="IPR029058">
    <property type="entry name" value="AB_hydrolase_fold"/>
</dbReference>
<protein>
    <submittedName>
        <fullName evidence="4">Alpha/beta fold hydrolase</fullName>
    </submittedName>
</protein>
<comment type="caution">
    <text evidence="4">The sequence shown here is derived from an EMBL/GenBank/DDBJ whole genome shotgun (WGS) entry which is preliminary data.</text>
</comment>
<comment type="similarity">
    <text evidence="1">Belongs to the peptidase S33 family.</text>
</comment>
<name>A0A4R4TCD6_9ACTN</name>
<dbReference type="SUPFAM" id="SSF53474">
    <property type="entry name" value="alpha/beta-Hydrolases"/>
    <property type="match status" value="1"/>
</dbReference>
<dbReference type="Gene3D" id="3.40.50.1820">
    <property type="entry name" value="alpha/beta hydrolase"/>
    <property type="match status" value="1"/>
</dbReference>
<accession>A0A4R4TCD6</accession>
<dbReference type="RefSeq" id="WP_132818217.1">
    <property type="nucleotide sequence ID" value="NZ_SMKI01000117.1"/>
</dbReference>
<dbReference type="GO" id="GO:0006508">
    <property type="term" value="P:proteolysis"/>
    <property type="evidence" value="ECO:0007669"/>
    <property type="project" value="InterPro"/>
</dbReference>
<keyword evidence="2 4" id="KW-0378">Hydrolase</keyword>
<gene>
    <name evidence="4" type="ORF">E1283_13320</name>
</gene>
<evidence type="ECO:0000256" key="1">
    <source>
        <dbReference type="ARBA" id="ARBA00010088"/>
    </source>
</evidence>
<dbReference type="PANTHER" id="PTHR43248">
    <property type="entry name" value="2-SUCCINYL-6-HYDROXY-2,4-CYCLOHEXADIENE-1-CARBOXYLATE SYNTHASE"/>
    <property type="match status" value="1"/>
</dbReference>
<dbReference type="InterPro" id="IPR000073">
    <property type="entry name" value="AB_hydrolase_1"/>
</dbReference>
<reference evidence="4 5" key="1">
    <citation type="submission" date="2019-03" db="EMBL/GenBank/DDBJ databases">
        <title>Draft genome sequences of novel Actinobacteria.</title>
        <authorList>
            <person name="Sahin N."/>
            <person name="Ay H."/>
            <person name="Saygin H."/>
        </authorList>
    </citation>
    <scope>NUCLEOTIDE SEQUENCE [LARGE SCALE GENOMIC DNA]</scope>
    <source>
        <strain evidence="4 5">DSM 41900</strain>
    </source>
</reference>
<dbReference type="PANTHER" id="PTHR43248:SF2">
    <property type="entry name" value="PROLYL AMINOPEPTIDASE"/>
    <property type="match status" value="1"/>
</dbReference>
<dbReference type="InterPro" id="IPR002410">
    <property type="entry name" value="Peptidase_S33"/>
</dbReference>
<evidence type="ECO:0000313" key="4">
    <source>
        <dbReference type="EMBL" id="TDC75168.1"/>
    </source>
</evidence>
<dbReference type="InterPro" id="IPR051601">
    <property type="entry name" value="Serine_prot/Carboxylest_S33"/>
</dbReference>